<accession>A0AAD8PWI2</accession>
<gene>
    <name evidence="2" type="ORF">LY79DRAFT_558492</name>
</gene>
<dbReference type="GeneID" id="85442423"/>
<name>A0AAD8PWI2_9PEZI</name>
<dbReference type="EMBL" id="JAHLJV010000044">
    <property type="protein sequence ID" value="KAK1585405.1"/>
    <property type="molecule type" value="Genomic_DNA"/>
</dbReference>
<proteinExistence type="predicted"/>
<sequence>MSRVLDRAVACADMRGSRPTITLLLVKEVLRYKIEGETSKAHHGRGKPRSHPSALDSDPIVWYSRSAPMRRFLETSVADSADQGLKEGW</sequence>
<protein>
    <submittedName>
        <fullName evidence="2">Uncharacterized protein</fullName>
    </submittedName>
</protein>
<evidence type="ECO:0000256" key="1">
    <source>
        <dbReference type="SAM" id="MobiDB-lite"/>
    </source>
</evidence>
<feature type="region of interest" description="Disordered" evidence="1">
    <location>
        <begin position="37"/>
        <end position="57"/>
    </location>
</feature>
<keyword evidence="3" id="KW-1185">Reference proteome</keyword>
<evidence type="ECO:0000313" key="3">
    <source>
        <dbReference type="Proteomes" id="UP001230504"/>
    </source>
</evidence>
<dbReference type="AlphaFoldDB" id="A0AAD8PWI2"/>
<feature type="compositionally biased region" description="Basic residues" evidence="1">
    <location>
        <begin position="41"/>
        <end position="50"/>
    </location>
</feature>
<reference evidence="2" key="1">
    <citation type="submission" date="2021-06" db="EMBL/GenBank/DDBJ databases">
        <title>Comparative genomics, transcriptomics and evolutionary studies reveal genomic signatures of adaptation to plant cell wall in hemibiotrophic fungi.</title>
        <authorList>
            <consortium name="DOE Joint Genome Institute"/>
            <person name="Baroncelli R."/>
            <person name="Diaz J.F."/>
            <person name="Benocci T."/>
            <person name="Peng M."/>
            <person name="Battaglia E."/>
            <person name="Haridas S."/>
            <person name="Andreopoulos W."/>
            <person name="Labutti K."/>
            <person name="Pangilinan J."/>
            <person name="Floch G.L."/>
            <person name="Makela M.R."/>
            <person name="Henrissat B."/>
            <person name="Grigoriev I.V."/>
            <person name="Crouch J.A."/>
            <person name="De Vries R.P."/>
            <person name="Sukno S.A."/>
            <person name="Thon M.R."/>
        </authorList>
    </citation>
    <scope>NUCLEOTIDE SEQUENCE</scope>
    <source>
        <strain evidence="2">CBS 125086</strain>
    </source>
</reference>
<dbReference type="Proteomes" id="UP001230504">
    <property type="component" value="Unassembled WGS sequence"/>
</dbReference>
<organism evidence="2 3">
    <name type="scientific">Colletotrichum navitas</name>
    <dbReference type="NCBI Taxonomy" id="681940"/>
    <lineage>
        <taxon>Eukaryota</taxon>
        <taxon>Fungi</taxon>
        <taxon>Dikarya</taxon>
        <taxon>Ascomycota</taxon>
        <taxon>Pezizomycotina</taxon>
        <taxon>Sordariomycetes</taxon>
        <taxon>Hypocreomycetidae</taxon>
        <taxon>Glomerellales</taxon>
        <taxon>Glomerellaceae</taxon>
        <taxon>Colletotrichum</taxon>
        <taxon>Colletotrichum graminicola species complex</taxon>
    </lineage>
</organism>
<evidence type="ECO:0000313" key="2">
    <source>
        <dbReference type="EMBL" id="KAK1585405.1"/>
    </source>
</evidence>
<comment type="caution">
    <text evidence="2">The sequence shown here is derived from an EMBL/GenBank/DDBJ whole genome shotgun (WGS) entry which is preliminary data.</text>
</comment>
<dbReference type="RefSeq" id="XP_060412429.1">
    <property type="nucleotide sequence ID" value="XM_060558183.1"/>
</dbReference>